<dbReference type="KEGG" id="nsa:Nitsa_1798"/>
<dbReference type="Proteomes" id="UP000008633">
    <property type="component" value="Chromosome"/>
</dbReference>
<evidence type="ECO:0000313" key="1">
    <source>
        <dbReference type="EMBL" id="ADV47043.1"/>
    </source>
</evidence>
<dbReference type="AlphaFoldDB" id="E6X1Q2"/>
<dbReference type="RefSeq" id="WP_013554728.1">
    <property type="nucleotide sequence ID" value="NC_014935.1"/>
</dbReference>
<dbReference type="STRING" id="749222.Nitsa_1798"/>
<evidence type="ECO:0000313" key="2">
    <source>
        <dbReference type="Proteomes" id="UP000008633"/>
    </source>
</evidence>
<proteinExistence type="predicted"/>
<reference evidence="1 2" key="1">
    <citation type="journal article" date="2011" name="Stand. Genomic Sci.">
        <title>Complete genome sequence of Nitratifractor salsuginis type strain (E9I37-1).</title>
        <authorList>
            <person name="Anderson I."/>
            <person name="Sikorski J."/>
            <person name="Zeytun A."/>
            <person name="Nolan M."/>
            <person name="Lapidus A."/>
            <person name="Lucas S."/>
            <person name="Hammon N."/>
            <person name="Deshpande S."/>
            <person name="Cheng J.F."/>
            <person name="Tapia R."/>
            <person name="Han C."/>
            <person name="Goodwin L."/>
            <person name="Pitluck S."/>
            <person name="Liolios K."/>
            <person name="Pagani I."/>
            <person name="Ivanova N."/>
            <person name="Huntemann M."/>
            <person name="Mavromatis K."/>
            <person name="Ovchinikova G."/>
            <person name="Pati A."/>
            <person name="Chen A."/>
            <person name="Palaniappan K."/>
            <person name="Land M."/>
            <person name="Hauser L."/>
            <person name="Brambilla E.M."/>
            <person name="Ngatchou-Djao O.D."/>
            <person name="Rohde M."/>
            <person name="Tindall B.J."/>
            <person name="Goker M."/>
            <person name="Detter J.C."/>
            <person name="Woyke T."/>
            <person name="Bristow J."/>
            <person name="Eisen J.A."/>
            <person name="Markowitz V."/>
            <person name="Hugenholtz P."/>
            <person name="Klenk H.P."/>
            <person name="Kyrpides N.C."/>
        </authorList>
    </citation>
    <scope>NUCLEOTIDE SEQUENCE [LARGE SCALE GENOMIC DNA]</scope>
    <source>
        <strain evidence="2">DSM 16511 / JCM 12458 / E9I37-1</strain>
    </source>
</reference>
<accession>E6X1Q2</accession>
<organism evidence="1 2">
    <name type="scientific">Nitratifractor salsuginis (strain DSM 16511 / JCM 12458 / E9I37-1)</name>
    <dbReference type="NCBI Taxonomy" id="749222"/>
    <lineage>
        <taxon>Bacteria</taxon>
        <taxon>Pseudomonadati</taxon>
        <taxon>Campylobacterota</taxon>
        <taxon>Epsilonproteobacteria</taxon>
        <taxon>Campylobacterales</taxon>
        <taxon>Sulfurovaceae</taxon>
        <taxon>Nitratifractor</taxon>
    </lineage>
</organism>
<keyword evidence="2" id="KW-1185">Reference proteome</keyword>
<sequence length="127" mass="14888">MKISTRFQRFFFGVVCPQLKRGAIERFKQTGKGMGYVNPYTKERIYFDMRKVDDEAVYQFLKLVNPSYPRDETGITPMSTKRIDSTEMTKHINWIERWAGLNGIELPYVAEEWEKILIEAGIQKEAA</sequence>
<reference evidence="2" key="2">
    <citation type="submission" date="2011-01" db="EMBL/GenBank/DDBJ databases">
        <title>The complete genome of Nitratifractor salsuginis DSM 16511.</title>
        <authorList>
            <consortium name="US DOE Joint Genome Institute (JGI-PGF)"/>
            <person name="Lucas S."/>
            <person name="Copeland A."/>
            <person name="Lapidus A."/>
            <person name="Bruce D."/>
            <person name="Goodwin L."/>
            <person name="Pitluck S."/>
            <person name="Kyrpides N."/>
            <person name="Mavromatis K."/>
            <person name="Ivanova N."/>
            <person name="Mikhailova N."/>
            <person name="Zeytun A."/>
            <person name="Detter J.C."/>
            <person name="Tapia R."/>
            <person name="Han C."/>
            <person name="Land M."/>
            <person name="Hauser L."/>
            <person name="Markowitz V."/>
            <person name="Cheng J.-F."/>
            <person name="Hugenholtz P."/>
            <person name="Woyke T."/>
            <person name="Wu D."/>
            <person name="Tindall B."/>
            <person name="Schuetze A."/>
            <person name="Brambilla E."/>
            <person name="Klenk H.-P."/>
            <person name="Eisen J.A."/>
        </authorList>
    </citation>
    <scope>NUCLEOTIDE SEQUENCE [LARGE SCALE GENOMIC DNA]</scope>
    <source>
        <strain evidence="2">DSM 16511 / JCM 12458 / E9I37-1</strain>
    </source>
</reference>
<dbReference type="EMBL" id="CP002452">
    <property type="protein sequence ID" value="ADV47043.1"/>
    <property type="molecule type" value="Genomic_DNA"/>
</dbReference>
<gene>
    <name evidence="1" type="ordered locus">Nitsa_1798</name>
</gene>
<name>E6X1Q2_NITSE</name>
<dbReference type="HOGENOM" id="CLU_1968232_0_0_7"/>
<protein>
    <submittedName>
        <fullName evidence="1">Uncharacterized protein</fullName>
    </submittedName>
</protein>